<feature type="compositionally biased region" description="Basic residues" evidence="1">
    <location>
        <begin position="107"/>
        <end position="116"/>
    </location>
</feature>
<dbReference type="EnsemblFungi" id="FOXG_01964T0">
    <property type="protein sequence ID" value="FOXG_01964P0"/>
    <property type="gene ID" value="FOXG_01964"/>
</dbReference>
<dbReference type="Pfam" id="PF24586">
    <property type="entry name" value="DUF7611"/>
    <property type="match status" value="1"/>
</dbReference>
<feature type="domain" description="DUF7612" evidence="3">
    <location>
        <begin position="730"/>
        <end position="862"/>
    </location>
</feature>
<evidence type="ECO:0000259" key="4">
    <source>
        <dbReference type="Pfam" id="PF24588"/>
    </source>
</evidence>
<reference evidence="6" key="2">
    <citation type="submission" date="2025-08" db="UniProtKB">
        <authorList>
            <consortium name="EnsemblFungi"/>
        </authorList>
    </citation>
    <scope>IDENTIFICATION</scope>
    <source>
        <strain evidence="6">4287 / CBS 123668 / FGSC 9935 / NRRL 34936</strain>
    </source>
</reference>
<feature type="compositionally biased region" description="Basic and acidic residues" evidence="1">
    <location>
        <begin position="223"/>
        <end position="232"/>
    </location>
</feature>
<name>A0A0D2XDI4_FUSOF</name>
<evidence type="ECO:0000313" key="7">
    <source>
        <dbReference type="Proteomes" id="UP000002489"/>
    </source>
</evidence>
<feature type="compositionally biased region" description="Low complexity" evidence="1">
    <location>
        <begin position="358"/>
        <end position="388"/>
    </location>
</feature>
<feature type="compositionally biased region" description="Basic and acidic residues" evidence="1">
    <location>
        <begin position="14"/>
        <end position="37"/>
    </location>
</feature>
<feature type="compositionally biased region" description="Low complexity" evidence="1">
    <location>
        <begin position="153"/>
        <end position="162"/>
    </location>
</feature>
<organism evidence="6 7">
    <name type="scientific">Fusarium oxysporum (strain Fo5176)</name>
    <name type="common">Fusarium vascular wilt</name>
    <dbReference type="NCBI Taxonomy" id="660025"/>
    <lineage>
        <taxon>Eukaryota</taxon>
        <taxon>Fungi</taxon>
        <taxon>Dikarya</taxon>
        <taxon>Ascomycota</taxon>
        <taxon>Pezizomycotina</taxon>
        <taxon>Sordariomycetes</taxon>
        <taxon>Hypocreomycetidae</taxon>
        <taxon>Hypocreales</taxon>
        <taxon>Nectriaceae</taxon>
        <taxon>Fusarium</taxon>
        <taxon>Fusarium oxysporum species complex</taxon>
    </lineage>
</organism>
<evidence type="ECO:0000259" key="3">
    <source>
        <dbReference type="Pfam" id="PF24587"/>
    </source>
</evidence>
<reference evidence="7" key="1">
    <citation type="journal article" date="2012" name="Mol. Plant Microbe Interact.">
        <title>A highly conserved effector in Fusarium oxysporum is required for full virulence on Arabidopsis.</title>
        <authorList>
            <person name="Thatcher L.F."/>
            <person name="Gardiner D.M."/>
            <person name="Kazan K."/>
            <person name="Manners J."/>
        </authorList>
    </citation>
    <scope>NUCLEOTIDE SEQUENCE [LARGE SCALE GENOMIC DNA]</scope>
    <source>
        <strain evidence="7">Fo5176</strain>
    </source>
</reference>
<feature type="region of interest" description="Disordered" evidence="1">
    <location>
        <begin position="1161"/>
        <end position="1202"/>
    </location>
</feature>
<evidence type="ECO:0000259" key="5">
    <source>
        <dbReference type="Pfam" id="PF24589"/>
    </source>
</evidence>
<dbReference type="AlphaFoldDB" id="A0A0D2XDI4"/>
<feature type="domain" description="DUF7611" evidence="2">
    <location>
        <begin position="573"/>
        <end position="728"/>
    </location>
</feature>
<accession>A0A0D2XDI4</accession>
<dbReference type="Pfam" id="PF24589">
    <property type="entry name" value="DUF7614"/>
    <property type="match status" value="1"/>
</dbReference>
<sequence length="1222" mass="135559">MENDIPTIQVPDGRSSRRDRLMGKLFGAKDRKGEEARSAANVESFLHSSSDNLTITNPPPPPPPSSLPKLAKLDTTSISRYPQALGLNHAAQQNRPLVAGRPDTTKSPRRSPRPNKKGLTVRFDDTAPEIIGEGGDESEIPTQEISKRKVARPKQQPQQPQSSQPPQPPAHRRAPMPPGRPPPPDSAASGSPVDDFRPKPLSRTQTGFSSIYTPDSDEESEAGLDRNSKSDELVSPVSAQQHSLSPGRPIGARFLGPAARQDENRRSYIEIHSAQQREAEGRAFAEAARVASATSASSHNWDDPHSATPLSSSPIESRRRGPPSPEAQVSKPSLEYSPAASLHSNSSSYSPPAPPAAVPASAPSLSGSPSGAQAPAPTAVSATSTPTSEVNQLSRQPSIAPQRAPPMMASRALSVRVADGTSAAAEQALETFTSRTSHLFELFRLHAESVKPLSTCSLIEFGRGALWWFLKGRMGLEVAIRERPNSPQGQMQNDRDRQQAYANLAKAFWLCELVIPEIAQAQGIEIDAEVDDVSTSLVSSLKKLAMSMKRNGFLPPEDAFLPQSIDKSIWVEYPPLSQDMIALLSGNWASGLTAMTSPMSKLRLLDSLPVGDTTDNFNYGRVPADAYLMEQGHEDQKLYFPCLLSMVRPQKSTGLVFILASQNGHVQLVIQENKNVGPIWDDVRWRKETCTVDIRLRRGFMLTIQLVQQDFRTLWNMYDFGSKVNNSLYPRSDESMVFRSTLRSFQVMDADPNYRQFPKEPTPYCEISLFEKLYKENGPAATRTWHLGFRIAVVTGPKTRTLSGVQHVYSPAQPVQFGFFRGDGDAPSLAIKYENGKSKGRMVMVFSDDKARIKFHSILTGTALDHDEKIYSDVPLKNFSVAQSLREPLGMAPFSRMPWKAVRVVNDEYGGEMPPTVLADHLKVVIDYQNGNVADRINVAPGELRVRLEVSNAKVFRVLRQPQKDMTISVSEAQVPKELPRNMSDALQLLRHNQTIRTFEFNNLKDLHDFQYAMTGFEVIFDALAVTFAIQRRRMVVPIHKKWEAGYTRIQVIRQEDKQLQLLAFFEDFHHGHCMNFLLKGTDVYESVQRSNKCGIKFVDAKFPLPRLPADKDGDYDDMAFVCLDLPDLPGEHDDISILFENESDRDALAQCLPAPIKGRRIGGPGYHKSPKPVPDGTARATGRIRPVLPDDGDIEKPKSRERKELDLYMGYIRDKAPSNLE</sequence>
<feature type="compositionally biased region" description="Polar residues" evidence="1">
    <location>
        <begin position="46"/>
        <end position="56"/>
    </location>
</feature>
<dbReference type="InterPro" id="IPR056032">
    <property type="entry name" value="DUF7613"/>
</dbReference>
<feature type="compositionally biased region" description="Low complexity" evidence="1">
    <location>
        <begin position="337"/>
        <end position="350"/>
    </location>
</feature>
<dbReference type="InterPro" id="IPR056030">
    <property type="entry name" value="DUF7611"/>
</dbReference>
<evidence type="ECO:0000313" key="6">
    <source>
        <dbReference type="EnsemblFungi" id="FOXG_01964P0"/>
    </source>
</evidence>
<feature type="region of interest" description="Disordered" evidence="1">
    <location>
        <begin position="1"/>
        <end position="407"/>
    </location>
</feature>
<protein>
    <submittedName>
        <fullName evidence="6">Uncharacterized protein</fullName>
    </submittedName>
</protein>
<dbReference type="Pfam" id="PF24588">
    <property type="entry name" value="DUF7613"/>
    <property type="match status" value="1"/>
</dbReference>
<evidence type="ECO:0000256" key="1">
    <source>
        <dbReference type="SAM" id="MobiDB-lite"/>
    </source>
</evidence>
<feature type="compositionally biased region" description="Pro residues" evidence="1">
    <location>
        <begin position="163"/>
        <end position="185"/>
    </location>
</feature>
<dbReference type="InterPro" id="IPR056033">
    <property type="entry name" value="DUF7614"/>
</dbReference>
<feature type="compositionally biased region" description="Polar residues" evidence="1">
    <location>
        <begin position="389"/>
        <end position="399"/>
    </location>
</feature>
<feature type="compositionally biased region" description="Pro residues" evidence="1">
    <location>
        <begin position="57"/>
        <end position="66"/>
    </location>
</feature>
<dbReference type="Proteomes" id="UP000002489">
    <property type="component" value="Unassembled WGS sequence"/>
</dbReference>
<feature type="compositionally biased region" description="Basic and acidic residues" evidence="1">
    <location>
        <begin position="260"/>
        <end position="283"/>
    </location>
</feature>
<feature type="compositionally biased region" description="Low complexity" evidence="1">
    <location>
        <begin position="284"/>
        <end position="298"/>
    </location>
</feature>
<feature type="domain" description="DUF7613" evidence="4">
    <location>
        <begin position="866"/>
        <end position="1015"/>
    </location>
</feature>
<feature type="compositionally biased region" description="Polar residues" evidence="1">
    <location>
        <begin position="202"/>
        <end position="213"/>
    </location>
</feature>
<proteinExistence type="predicted"/>
<evidence type="ECO:0000259" key="2">
    <source>
        <dbReference type="Pfam" id="PF24586"/>
    </source>
</evidence>
<dbReference type="Pfam" id="PF24587">
    <property type="entry name" value="DUF7612"/>
    <property type="match status" value="1"/>
</dbReference>
<dbReference type="InterPro" id="IPR056031">
    <property type="entry name" value="DUF7612"/>
</dbReference>
<feature type="domain" description="DUF7614" evidence="5">
    <location>
        <begin position="1021"/>
        <end position="1154"/>
    </location>
</feature>